<accession>A0ABX7P8S1</accession>
<proteinExistence type="predicted"/>
<gene>
    <name evidence="1" type="ORF">JY651_18815</name>
</gene>
<evidence type="ECO:0000313" key="1">
    <source>
        <dbReference type="EMBL" id="QSQ26837.1"/>
    </source>
</evidence>
<protein>
    <submittedName>
        <fullName evidence="1">Uncharacterized protein</fullName>
    </submittedName>
</protein>
<dbReference type="Proteomes" id="UP000662747">
    <property type="component" value="Chromosome"/>
</dbReference>
<name>A0ABX7P8S1_9BACT</name>
<reference evidence="1 2" key="1">
    <citation type="submission" date="2021-02" db="EMBL/GenBank/DDBJ databases">
        <title>De Novo genome assembly of isolated myxobacteria.</title>
        <authorList>
            <person name="Stevens D.C."/>
        </authorList>
    </citation>
    <scope>NUCLEOTIDE SEQUENCE [LARGE SCALE GENOMIC DNA]</scope>
    <source>
        <strain evidence="2">SCPEA02</strain>
    </source>
</reference>
<sequence>MAALGSVAQHPNEPGVHHLHGDLCWTIDERRVPSMESGDPGDVCLGMWWDTLEAALAALTQGSSYRYDPILQGIPAFLFEREDSTVRLSLVASATGTEPVADWQRVPFEWRDFVEEVHDFQARLREQLRMDGPTRLPDDWAARLSKSD</sequence>
<organism evidence="1 2">
    <name type="scientific">Pyxidicoccus parkwayensis</name>
    <dbReference type="NCBI Taxonomy" id="2813578"/>
    <lineage>
        <taxon>Bacteria</taxon>
        <taxon>Pseudomonadati</taxon>
        <taxon>Myxococcota</taxon>
        <taxon>Myxococcia</taxon>
        <taxon>Myxococcales</taxon>
        <taxon>Cystobacterineae</taxon>
        <taxon>Myxococcaceae</taxon>
        <taxon>Pyxidicoccus</taxon>
    </lineage>
</organism>
<evidence type="ECO:0000313" key="2">
    <source>
        <dbReference type="Proteomes" id="UP000662747"/>
    </source>
</evidence>
<keyword evidence="2" id="KW-1185">Reference proteome</keyword>
<dbReference type="EMBL" id="CP071090">
    <property type="protein sequence ID" value="QSQ26837.1"/>
    <property type="molecule type" value="Genomic_DNA"/>
</dbReference>
<dbReference type="RefSeq" id="WP_206728379.1">
    <property type="nucleotide sequence ID" value="NZ_CP071090.1"/>
</dbReference>